<sequence length="111" mass="13091">MITNDVSTCPKCGGDLKYYDRVTRIVRTKERKTWKIPMRRLQCTRCGSVHRELPELIFPYKQYEAEVIIGVLEGFITCETIGFEDYPCEMTMVRWQAQDWTTEVVLTKRSC</sequence>
<evidence type="ECO:0000313" key="2">
    <source>
        <dbReference type="EMBL" id="QCI58514.1"/>
    </source>
</evidence>
<name>A0A4D7AG94_9FIRM</name>
<dbReference type="KEGG" id="obj:EIO64_04175"/>
<reference evidence="3" key="1">
    <citation type="submission" date="2018-12" db="EMBL/GenBank/DDBJ databases">
        <title>Dusodibacter welbiota gen. nov., sp. nov., isolated from human faeces and emended description of the Oscillibacter genus.</title>
        <authorList>
            <person name="Le Roy T."/>
            <person name="Van der Smissen P."/>
            <person name="Delzenne N."/>
            <person name="Muccioli G."/>
            <person name="Collet J.F."/>
            <person name="Cani P.D."/>
        </authorList>
    </citation>
    <scope>NUCLEOTIDE SEQUENCE [LARGE SCALE GENOMIC DNA]</scope>
    <source>
        <strain evidence="3">J115</strain>
    </source>
</reference>
<protein>
    <recommendedName>
        <fullName evidence="1">DUF6431 domain-containing protein</fullName>
    </recommendedName>
</protein>
<evidence type="ECO:0000259" key="1">
    <source>
        <dbReference type="Pfam" id="PF20020"/>
    </source>
</evidence>
<organism evidence="2 3">
    <name type="scientific">Dysosmobacter welbionis</name>
    <dbReference type="NCBI Taxonomy" id="2093857"/>
    <lineage>
        <taxon>Bacteria</taxon>
        <taxon>Bacillati</taxon>
        <taxon>Bacillota</taxon>
        <taxon>Clostridia</taxon>
        <taxon>Eubacteriales</taxon>
        <taxon>Oscillospiraceae</taxon>
        <taxon>Dysosmobacter</taxon>
    </lineage>
</organism>
<evidence type="ECO:0000313" key="3">
    <source>
        <dbReference type="Proteomes" id="UP000298642"/>
    </source>
</evidence>
<keyword evidence="3" id="KW-1185">Reference proteome</keyword>
<dbReference type="EMBL" id="CP034413">
    <property type="protein sequence ID" value="QCI58514.1"/>
    <property type="molecule type" value="Genomic_DNA"/>
</dbReference>
<dbReference type="RefSeq" id="WP_136890806.1">
    <property type="nucleotide sequence ID" value="NZ_CP034413.3"/>
</dbReference>
<dbReference type="AlphaFoldDB" id="A0A4D7AG94"/>
<accession>A0A4D7AG94</accession>
<dbReference type="Proteomes" id="UP000298642">
    <property type="component" value="Chromosome"/>
</dbReference>
<proteinExistence type="predicted"/>
<feature type="domain" description="DUF6431" evidence="1">
    <location>
        <begin position="9"/>
        <end position="95"/>
    </location>
</feature>
<dbReference type="Pfam" id="PF20020">
    <property type="entry name" value="DUF6431"/>
    <property type="match status" value="1"/>
</dbReference>
<dbReference type="InterPro" id="IPR045536">
    <property type="entry name" value="DUF6431"/>
</dbReference>
<gene>
    <name evidence="2" type="ORF">EIO64_04175</name>
</gene>